<dbReference type="EMBL" id="BRPK01000007">
    <property type="protein sequence ID" value="GLB39688.1"/>
    <property type="molecule type" value="Genomic_DNA"/>
</dbReference>
<protein>
    <submittedName>
        <fullName evidence="2">50S ribosome-binding GTPase</fullName>
    </submittedName>
</protein>
<evidence type="ECO:0000313" key="3">
    <source>
        <dbReference type="Proteomes" id="UP001063166"/>
    </source>
</evidence>
<accession>A0A9P3PPI1</accession>
<dbReference type="Gene3D" id="3.40.50.300">
    <property type="entry name" value="P-loop containing nucleotide triphosphate hydrolases"/>
    <property type="match status" value="1"/>
</dbReference>
<dbReference type="GO" id="GO:0005525">
    <property type="term" value="F:GTP binding"/>
    <property type="evidence" value="ECO:0007669"/>
    <property type="project" value="InterPro"/>
</dbReference>
<proteinExistence type="predicted"/>
<dbReference type="CDD" id="cd00882">
    <property type="entry name" value="Ras_like_GTPase"/>
    <property type="match status" value="1"/>
</dbReference>
<keyword evidence="3" id="KW-1185">Reference proteome</keyword>
<dbReference type="Pfam" id="PF01926">
    <property type="entry name" value="MMR_HSR1"/>
    <property type="match status" value="1"/>
</dbReference>
<sequence length="223" mass="25003">MPPIAHLKNWFKGKKDSKESSPLSMNDITVGDPRDTDLIIPVIGPAGSGKSTFINVLLERDVASVGHDLTVMPHTTRLHPHIFSDAKRRRVIVVDTPGLLDLTKDDRDLLRHISRWLASSYGADMKIAGIIYVYEIIQSRVRTVPPSLDMIKSLCGPGAAQNVILATTKWRDVSREVGERREAELKGDYWQAMIKLGSTMCQFDETPQSARNVLNHILKKHMQ</sequence>
<dbReference type="InterPro" id="IPR006073">
    <property type="entry name" value="GTP-bd"/>
</dbReference>
<dbReference type="Proteomes" id="UP001063166">
    <property type="component" value="Unassembled WGS sequence"/>
</dbReference>
<dbReference type="AlphaFoldDB" id="A0A9P3PPI1"/>
<dbReference type="SUPFAM" id="SSF52540">
    <property type="entry name" value="P-loop containing nucleoside triphosphate hydrolases"/>
    <property type="match status" value="1"/>
</dbReference>
<reference evidence="2" key="1">
    <citation type="submission" date="2022-07" db="EMBL/GenBank/DDBJ databases">
        <title>The genome of Lyophyllum shimeji provides insight into the initial evolution of ectomycorrhizal fungal genome.</title>
        <authorList>
            <person name="Kobayashi Y."/>
            <person name="Shibata T."/>
            <person name="Hirakawa H."/>
            <person name="Shigenobu S."/>
            <person name="Nishiyama T."/>
            <person name="Yamada A."/>
            <person name="Hasebe M."/>
            <person name="Kawaguchi M."/>
        </authorList>
    </citation>
    <scope>NUCLEOTIDE SEQUENCE</scope>
    <source>
        <strain evidence="2">AT787</strain>
    </source>
</reference>
<gene>
    <name evidence="2" type="ORF">LshimejAT787_0701980</name>
</gene>
<name>A0A9P3PPI1_LYOSH</name>
<organism evidence="2 3">
    <name type="scientific">Lyophyllum shimeji</name>
    <name type="common">Hon-shimeji</name>
    <name type="synonym">Tricholoma shimeji</name>
    <dbReference type="NCBI Taxonomy" id="47721"/>
    <lineage>
        <taxon>Eukaryota</taxon>
        <taxon>Fungi</taxon>
        <taxon>Dikarya</taxon>
        <taxon>Basidiomycota</taxon>
        <taxon>Agaricomycotina</taxon>
        <taxon>Agaricomycetes</taxon>
        <taxon>Agaricomycetidae</taxon>
        <taxon>Agaricales</taxon>
        <taxon>Tricholomatineae</taxon>
        <taxon>Lyophyllaceae</taxon>
        <taxon>Lyophyllum</taxon>
    </lineage>
</organism>
<dbReference type="InterPro" id="IPR027417">
    <property type="entry name" value="P-loop_NTPase"/>
</dbReference>
<evidence type="ECO:0000313" key="2">
    <source>
        <dbReference type="EMBL" id="GLB39688.1"/>
    </source>
</evidence>
<dbReference type="OrthoDB" id="8954335at2759"/>
<evidence type="ECO:0000259" key="1">
    <source>
        <dbReference type="Pfam" id="PF01926"/>
    </source>
</evidence>
<comment type="caution">
    <text evidence="2">The sequence shown here is derived from an EMBL/GenBank/DDBJ whole genome shotgun (WGS) entry which is preliminary data.</text>
</comment>
<feature type="domain" description="G" evidence="1">
    <location>
        <begin position="42"/>
        <end position="112"/>
    </location>
</feature>